<comment type="caution">
    <text evidence="1">The sequence shown here is derived from an EMBL/GenBank/DDBJ whole genome shotgun (WGS) entry which is preliminary data.</text>
</comment>
<dbReference type="Proteomes" id="UP000316476">
    <property type="component" value="Unassembled WGS sequence"/>
</dbReference>
<organism evidence="1 2">
    <name type="scientific">Crateriforma conspicua</name>
    <dbReference type="NCBI Taxonomy" id="2527996"/>
    <lineage>
        <taxon>Bacteria</taxon>
        <taxon>Pseudomonadati</taxon>
        <taxon>Planctomycetota</taxon>
        <taxon>Planctomycetia</taxon>
        <taxon>Planctomycetales</taxon>
        <taxon>Planctomycetaceae</taxon>
        <taxon>Crateriforma</taxon>
    </lineage>
</organism>
<evidence type="ECO:0000313" key="1">
    <source>
        <dbReference type="EMBL" id="TWU65884.1"/>
    </source>
</evidence>
<sequence length="76" mass="8586">MLVWPWKRPNYQACIGLRVASVRFAPSIMKKILRSVYTNHSATTDVLDSAGTAGLKSILRRRIRFGQRRFTFGCGG</sequence>
<dbReference type="EMBL" id="SJPZ01000001">
    <property type="protein sequence ID" value="TWU65884.1"/>
    <property type="molecule type" value="Genomic_DNA"/>
</dbReference>
<accession>A0A5C6FUD7</accession>
<reference evidence="1 2" key="1">
    <citation type="submission" date="2019-02" db="EMBL/GenBank/DDBJ databases">
        <title>Deep-cultivation of Planctomycetes and their phenomic and genomic characterization uncovers novel biology.</title>
        <authorList>
            <person name="Wiegand S."/>
            <person name="Jogler M."/>
            <person name="Boedeker C."/>
            <person name="Pinto D."/>
            <person name="Vollmers J."/>
            <person name="Rivas-Marin E."/>
            <person name="Kohn T."/>
            <person name="Peeters S.H."/>
            <person name="Heuer A."/>
            <person name="Rast P."/>
            <person name="Oberbeckmann S."/>
            <person name="Bunk B."/>
            <person name="Jeske O."/>
            <person name="Meyerdierks A."/>
            <person name="Storesund J.E."/>
            <person name="Kallscheuer N."/>
            <person name="Luecker S."/>
            <person name="Lage O.M."/>
            <person name="Pohl T."/>
            <person name="Merkel B.J."/>
            <person name="Hornburger P."/>
            <person name="Mueller R.-W."/>
            <person name="Bruemmer F."/>
            <person name="Labrenz M."/>
            <person name="Spormann A.M."/>
            <person name="Op Den Camp H."/>
            <person name="Overmann J."/>
            <person name="Amann R."/>
            <person name="Jetten M.S.M."/>
            <person name="Mascher T."/>
            <person name="Medema M.H."/>
            <person name="Devos D.P."/>
            <person name="Kaster A.-K."/>
            <person name="Ovreas L."/>
            <person name="Rohde M."/>
            <person name="Galperin M.Y."/>
            <person name="Jogler C."/>
        </authorList>
    </citation>
    <scope>NUCLEOTIDE SEQUENCE [LARGE SCALE GENOMIC DNA]</scope>
    <source>
        <strain evidence="1 2">V7</strain>
    </source>
</reference>
<protein>
    <submittedName>
        <fullName evidence="1">Uncharacterized protein</fullName>
    </submittedName>
</protein>
<dbReference type="AlphaFoldDB" id="A0A5C6FUD7"/>
<gene>
    <name evidence="1" type="ORF">V7x_14380</name>
</gene>
<evidence type="ECO:0000313" key="2">
    <source>
        <dbReference type="Proteomes" id="UP000316476"/>
    </source>
</evidence>
<proteinExistence type="predicted"/>
<name>A0A5C6FUD7_9PLAN</name>